<dbReference type="Proteomes" id="UP000198859">
    <property type="component" value="Chromosome I"/>
</dbReference>
<evidence type="ECO:0000313" key="4">
    <source>
        <dbReference type="EMBL" id="SDR98968.1"/>
    </source>
</evidence>
<dbReference type="PIRSF" id="PIRSF016838">
    <property type="entry name" value="PafC"/>
    <property type="match status" value="1"/>
</dbReference>
<keyword evidence="5" id="KW-1185">Reference proteome</keyword>
<proteinExistence type="predicted"/>
<evidence type="ECO:0000313" key="5">
    <source>
        <dbReference type="Proteomes" id="UP000198859"/>
    </source>
</evidence>
<protein>
    <submittedName>
        <fullName evidence="4">Proteasome accessory factor C</fullName>
    </submittedName>
</protein>
<feature type="domain" description="WCX" evidence="3">
    <location>
        <begin position="253"/>
        <end position="325"/>
    </location>
</feature>
<evidence type="ECO:0000259" key="2">
    <source>
        <dbReference type="Pfam" id="PF19187"/>
    </source>
</evidence>
<dbReference type="InterPro" id="IPR051534">
    <property type="entry name" value="CBASS_pafABC_assoc_protein"/>
</dbReference>
<dbReference type="PROSITE" id="PS52050">
    <property type="entry name" value="WYL"/>
    <property type="match status" value="1"/>
</dbReference>
<dbReference type="PANTHER" id="PTHR34580:SF1">
    <property type="entry name" value="PROTEIN PAFC"/>
    <property type="match status" value="1"/>
</dbReference>
<dbReference type="EMBL" id="LT629757">
    <property type="protein sequence ID" value="SDR98968.1"/>
    <property type="molecule type" value="Genomic_DNA"/>
</dbReference>
<dbReference type="GO" id="GO:0000502">
    <property type="term" value="C:proteasome complex"/>
    <property type="evidence" value="ECO:0007669"/>
    <property type="project" value="UniProtKB-KW"/>
</dbReference>
<dbReference type="PANTHER" id="PTHR34580">
    <property type="match status" value="1"/>
</dbReference>
<dbReference type="STRING" id="642780.SAMN04488570_0888"/>
<feature type="domain" description="WYL" evidence="1">
    <location>
        <begin position="158"/>
        <end position="224"/>
    </location>
</feature>
<dbReference type="AlphaFoldDB" id="A0A1H1NJ34"/>
<dbReference type="Pfam" id="PF13280">
    <property type="entry name" value="WYL"/>
    <property type="match status" value="1"/>
</dbReference>
<gene>
    <name evidence="4" type="ORF">SAMN04488570_0888</name>
</gene>
<dbReference type="InterPro" id="IPR026881">
    <property type="entry name" value="WYL_dom"/>
</dbReference>
<sequence>MVSSARDQVSRLLALVPYLQRQESVSLAQVADVFGVTPDQIRQDLRVLWMCGLPGLTPDRMIDVDMEAIEDDPEGVVRIDNADFLARPVRLGSSEAAALIVALQALREAGSAGAGDDATSSHEVVDRVLAKLGTATAAGTVPPVVEVHLPEGGSSAAHVATLREAIDADRAVRLRYYVPARDETTDRVVDPIAVLAREGHDYLDAWCYLAGGRRLFRLDRVEDVGVLGQPRARRRLKKRDLSAGAFAPGPDDVTAVLHLERHARWVADYHPVEAVTELGEGRLEVRMRVGDPRWLVRLALRLGTAVHVVEPAALREQVRRTAAAASELYRG</sequence>
<feature type="domain" description="PafC HTH" evidence="2">
    <location>
        <begin position="7"/>
        <end position="132"/>
    </location>
</feature>
<keyword evidence="4" id="KW-0647">Proteasome</keyword>
<reference evidence="5" key="1">
    <citation type="submission" date="2016-10" db="EMBL/GenBank/DDBJ databases">
        <authorList>
            <person name="Varghese N."/>
            <person name="Submissions S."/>
        </authorList>
    </citation>
    <scope>NUCLEOTIDE SEQUENCE [LARGE SCALE GENOMIC DNA]</scope>
    <source>
        <strain evidence="5">DSM 22127</strain>
    </source>
</reference>
<dbReference type="InterPro" id="IPR043839">
    <property type="entry name" value="PafC_HTH"/>
</dbReference>
<organism evidence="4 5">
    <name type="scientific">Nocardioides scoriae</name>
    <dbReference type="NCBI Taxonomy" id="642780"/>
    <lineage>
        <taxon>Bacteria</taxon>
        <taxon>Bacillati</taxon>
        <taxon>Actinomycetota</taxon>
        <taxon>Actinomycetes</taxon>
        <taxon>Propionibacteriales</taxon>
        <taxon>Nocardioidaceae</taxon>
        <taxon>Nocardioides</taxon>
    </lineage>
</organism>
<name>A0A1H1NJ34_9ACTN</name>
<dbReference type="Pfam" id="PF19187">
    <property type="entry name" value="HTH_PafC"/>
    <property type="match status" value="1"/>
</dbReference>
<dbReference type="InterPro" id="IPR057727">
    <property type="entry name" value="WCX_dom"/>
</dbReference>
<dbReference type="InterPro" id="IPR028349">
    <property type="entry name" value="PafC-like"/>
</dbReference>
<evidence type="ECO:0000259" key="3">
    <source>
        <dbReference type="Pfam" id="PF25583"/>
    </source>
</evidence>
<dbReference type="Pfam" id="PF25583">
    <property type="entry name" value="WCX"/>
    <property type="match status" value="1"/>
</dbReference>
<evidence type="ECO:0000259" key="1">
    <source>
        <dbReference type="Pfam" id="PF13280"/>
    </source>
</evidence>
<accession>A0A1H1NJ34</accession>